<dbReference type="InterPro" id="IPR001279">
    <property type="entry name" value="Metallo-B-lactamas"/>
</dbReference>
<gene>
    <name evidence="2" type="ORF">CON73_21080</name>
</gene>
<dbReference type="Gene3D" id="3.60.15.10">
    <property type="entry name" value="Ribonuclease Z/Hydroxyacylglutathione hydrolase-like"/>
    <property type="match status" value="1"/>
</dbReference>
<organism evidence="2 3">
    <name type="scientific">Bacillus toyonensis</name>
    <dbReference type="NCBI Taxonomy" id="155322"/>
    <lineage>
        <taxon>Bacteria</taxon>
        <taxon>Bacillati</taxon>
        <taxon>Bacillota</taxon>
        <taxon>Bacilli</taxon>
        <taxon>Bacillales</taxon>
        <taxon>Bacillaceae</taxon>
        <taxon>Bacillus</taxon>
        <taxon>Bacillus cereus group</taxon>
    </lineage>
</organism>
<name>A0A2B5BV22_9BACI</name>
<comment type="caution">
    <text evidence="2">The sequence shown here is derived from an EMBL/GenBank/DDBJ whole genome shotgun (WGS) entry which is preliminary data.</text>
</comment>
<dbReference type="PANTHER" id="PTHR43546">
    <property type="entry name" value="UPF0173 METAL-DEPENDENT HYDROLASE MJ1163-RELATED"/>
    <property type="match status" value="1"/>
</dbReference>
<evidence type="ECO:0000313" key="3">
    <source>
        <dbReference type="Proteomes" id="UP000225320"/>
    </source>
</evidence>
<feature type="domain" description="Metallo-beta-lactamase" evidence="1">
    <location>
        <begin position="21"/>
        <end position="207"/>
    </location>
</feature>
<evidence type="ECO:0000259" key="1">
    <source>
        <dbReference type="Pfam" id="PF12706"/>
    </source>
</evidence>
<dbReference type="RefSeq" id="WP_097953619.1">
    <property type="nucleotide sequence ID" value="NZ_JBALMW010000590.1"/>
</dbReference>
<dbReference type="Pfam" id="PF12706">
    <property type="entry name" value="Lactamase_B_2"/>
    <property type="match status" value="1"/>
</dbReference>
<evidence type="ECO:0000313" key="2">
    <source>
        <dbReference type="EMBL" id="PGG88202.1"/>
    </source>
</evidence>
<dbReference type="SUPFAM" id="SSF56281">
    <property type="entry name" value="Metallo-hydrolase/oxidoreductase"/>
    <property type="match status" value="1"/>
</dbReference>
<dbReference type="AlphaFoldDB" id="A0A2B5BV22"/>
<dbReference type="EMBL" id="NVOI01000082">
    <property type="protein sequence ID" value="PGG88202.1"/>
    <property type="molecule type" value="Genomic_DNA"/>
</dbReference>
<dbReference type="Proteomes" id="UP000225320">
    <property type="component" value="Unassembled WGS sequence"/>
</dbReference>
<proteinExistence type="predicted"/>
<reference evidence="2 3" key="1">
    <citation type="submission" date="2017-09" db="EMBL/GenBank/DDBJ databases">
        <title>Large-scale bioinformatics analysis of Bacillus genomes uncovers conserved roles of natural products in bacterial physiology.</title>
        <authorList>
            <consortium name="Agbiome Team Llc"/>
            <person name="Bleich R.M."/>
            <person name="Grubbs K.J."/>
            <person name="Santa Maria K.C."/>
            <person name="Allen S.E."/>
            <person name="Farag S."/>
            <person name="Shank E.A."/>
            <person name="Bowers A."/>
        </authorList>
    </citation>
    <scope>NUCLEOTIDE SEQUENCE [LARGE SCALE GENOMIC DNA]</scope>
    <source>
        <strain evidence="2 3">AFS094862</strain>
    </source>
</reference>
<protein>
    <recommendedName>
        <fullName evidence="1">Metallo-beta-lactamase domain-containing protein</fullName>
    </recommendedName>
</protein>
<dbReference type="InterPro" id="IPR050114">
    <property type="entry name" value="UPF0173_UPF0282_UlaG_hydrolase"/>
</dbReference>
<dbReference type="PANTHER" id="PTHR43546:SF3">
    <property type="entry name" value="UPF0173 METAL-DEPENDENT HYDROLASE MJ1163"/>
    <property type="match status" value="1"/>
</dbReference>
<sequence>MRVQRMQWAGILFEDEEHVLMIDPAFKFNKEFLGLPLEKIYDFSVFKKPDLILITHLHPDHFDPESILEHFGENIHLVVPKPCLEEVKSRGFNMVTGLQIGENIKCGEFEIFAEYSVDGAGDEQVSWIIKNRNQTFIHCGDTLWHGRWWSIANTYGPINIAFLPVNQAIVNRGKGIIPSNQPICLGPEEAISAATILKTKILVPIHYGTFHNPPIYNETKLLIERLVSGEKNFEIKFLRNKEEFIYES</sequence>
<dbReference type="InterPro" id="IPR036866">
    <property type="entry name" value="RibonucZ/Hydroxyglut_hydro"/>
</dbReference>
<accession>A0A2B5BV22</accession>